<dbReference type="GO" id="GO:0005829">
    <property type="term" value="C:cytosol"/>
    <property type="evidence" value="ECO:0007669"/>
    <property type="project" value="TreeGrafter"/>
</dbReference>
<dbReference type="SMART" id="SM00829">
    <property type="entry name" value="PKS_ER"/>
    <property type="match status" value="1"/>
</dbReference>
<dbReference type="Gene3D" id="3.40.50.720">
    <property type="entry name" value="NAD(P)-binding Rossmann-like Domain"/>
    <property type="match status" value="1"/>
</dbReference>
<dbReference type="GO" id="GO:0003960">
    <property type="term" value="F:quinone reductase (NADPH) activity"/>
    <property type="evidence" value="ECO:0007669"/>
    <property type="project" value="UniProtKB-EC"/>
</dbReference>
<comment type="caution">
    <text evidence="4">The sequence shown here is derived from an EMBL/GenBank/DDBJ whole genome shotgun (WGS) entry which is preliminary data.</text>
</comment>
<dbReference type="CDD" id="cd05286">
    <property type="entry name" value="QOR2"/>
    <property type="match status" value="1"/>
</dbReference>
<dbReference type="EMBL" id="JAPDRN010000005">
    <property type="protein sequence ID" value="KAJ9645002.1"/>
    <property type="molecule type" value="Genomic_DNA"/>
</dbReference>
<evidence type="ECO:0000313" key="4">
    <source>
        <dbReference type="EMBL" id="KAJ9645002.1"/>
    </source>
</evidence>
<proteinExistence type="predicted"/>
<dbReference type="InterPro" id="IPR002364">
    <property type="entry name" value="Quin_OxRdtase/zeta-crystal_CS"/>
</dbReference>
<sequence length="293" mass="31198">MKAILVPENGGADVMKYTESQPVPKLSDGQVLVKNNFAGVNFIDTYFRSGLYPAPGGLPMIIGQEAAGTIAKVQGSNAQGFKEGDRVIWLGSGGYAEYTAIKADRVVKIPDGMSDEVAVGGFLMGMTALSLVKEAYPAKKGETILVHAAAGGMGLLLCQILKDMGVTVIGTAGGPEKCALAKQNGATHVIDYKKADGPSWVEQVLKLTDASGAIPPFNIARLSAKNVSIMRSTLMQYIVTREELEFYANGVLDLIKAGKLNIKIHKVYPLKDAIMAHKDLEGRKTTGKLLLQC</sequence>
<dbReference type="SUPFAM" id="SSF50129">
    <property type="entry name" value="GroES-like"/>
    <property type="match status" value="1"/>
</dbReference>
<dbReference type="InterPro" id="IPR013149">
    <property type="entry name" value="ADH-like_C"/>
</dbReference>
<dbReference type="Pfam" id="PF13602">
    <property type="entry name" value="ADH_zinc_N_2"/>
    <property type="match status" value="1"/>
</dbReference>
<keyword evidence="1" id="KW-0521">NADP</keyword>
<dbReference type="InterPro" id="IPR036291">
    <property type="entry name" value="NAD(P)-bd_dom_sf"/>
</dbReference>
<dbReference type="GO" id="GO:0035925">
    <property type="term" value="F:mRNA 3'-UTR AU-rich region binding"/>
    <property type="evidence" value="ECO:0007669"/>
    <property type="project" value="TreeGrafter"/>
</dbReference>
<dbReference type="PANTHER" id="PTHR48106">
    <property type="entry name" value="QUINONE OXIDOREDUCTASE PIG3-RELATED"/>
    <property type="match status" value="1"/>
</dbReference>
<protein>
    <submittedName>
        <fullName evidence="4">NADPH:quinone reductase</fullName>
        <ecNumber evidence="4">1.6.5.5</ecNumber>
    </submittedName>
</protein>
<dbReference type="InterPro" id="IPR020843">
    <property type="entry name" value="ER"/>
</dbReference>
<evidence type="ECO:0000256" key="2">
    <source>
        <dbReference type="ARBA" id="ARBA00023002"/>
    </source>
</evidence>
<dbReference type="PANTHER" id="PTHR48106:SF13">
    <property type="entry name" value="QUINONE OXIDOREDUCTASE-RELATED"/>
    <property type="match status" value="1"/>
</dbReference>
<keyword evidence="2 4" id="KW-0560">Oxidoreductase</keyword>
<reference evidence="4" key="1">
    <citation type="submission" date="2022-10" db="EMBL/GenBank/DDBJ databases">
        <title>Culturing micro-colonial fungi from biological soil crusts in the Mojave desert and describing Neophaeococcomyces mojavensis, and introducing the new genera and species Taxawa tesnikishii.</title>
        <authorList>
            <person name="Kurbessoian T."/>
            <person name="Stajich J.E."/>
        </authorList>
    </citation>
    <scope>NUCLEOTIDE SEQUENCE</scope>
    <source>
        <strain evidence="4">TK_35</strain>
    </source>
</reference>
<dbReference type="Gene3D" id="3.90.180.10">
    <property type="entry name" value="Medium-chain alcohol dehydrogenases, catalytic domain"/>
    <property type="match status" value="2"/>
</dbReference>
<dbReference type="SUPFAM" id="SSF51735">
    <property type="entry name" value="NAD(P)-binding Rossmann-fold domains"/>
    <property type="match status" value="1"/>
</dbReference>
<dbReference type="AlphaFoldDB" id="A0AA39D2C5"/>
<dbReference type="InterPro" id="IPR047618">
    <property type="entry name" value="QOR-like"/>
</dbReference>
<evidence type="ECO:0000256" key="1">
    <source>
        <dbReference type="ARBA" id="ARBA00022857"/>
    </source>
</evidence>
<dbReference type="InterPro" id="IPR011032">
    <property type="entry name" value="GroES-like_sf"/>
</dbReference>
<keyword evidence="5" id="KW-1185">Reference proteome</keyword>
<dbReference type="Proteomes" id="UP001172681">
    <property type="component" value="Unassembled WGS sequence"/>
</dbReference>
<feature type="domain" description="Enoyl reductase (ER)" evidence="3">
    <location>
        <begin position="10"/>
        <end position="291"/>
    </location>
</feature>
<dbReference type="EC" id="1.6.5.5" evidence="4"/>
<dbReference type="Pfam" id="PF08240">
    <property type="entry name" value="ADH_N"/>
    <property type="match status" value="1"/>
</dbReference>
<dbReference type="PROSITE" id="PS01162">
    <property type="entry name" value="QOR_ZETA_CRYSTAL"/>
    <property type="match status" value="1"/>
</dbReference>
<name>A0AA39D2C5_9EURO</name>
<evidence type="ECO:0000313" key="5">
    <source>
        <dbReference type="Proteomes" id="UP001172681"/>
    </source>
</evidence>
<evidence type="ECO:0000259" key="3">
    <source>
        <dbReference type="SMART" id="SM00829"/>
    </source>
</evidence>
<accession>A0AA39D2C5</accession>
<dbReference type="Pfam" id="PF00107">
    <property type="entry name" value="ADH_zinc_N"/>
    <property type="match status" value="1"/>
</dbReference>
<dbReference type="GO" id="GO:0008270">
    <property type="term" value="F:zinc ion binding"/>
    <property type="evidence" value="ECO:0007669"/>
    <property type="project" value="InterPro"/>
</dbReference>
<dbReference type="InterPro" id="IPR013154">
    <property type="entry name" value="ADH-like_N"/>
</dbReference>
<dbReference type="GO" id="GO:0070402">
    <property type="term" value="F:NADPH binding"/>
    <property type="evidence" value="ECO:0007669"/>
    <property type="project" value="TreeGrafter"/>
</dbReference>
<organism evidence="4 5">
    <name type="scientific">Knufia peltigerae</name>
    <dbReference type="NCBI Taxonomy" id="1002370"/>
    <lineage>
        <taxon>Eukaryota</taxon>
        <taxon>Fungi</taxon>
        <taxon>Dikarya</taxon>
        <taxon>Ascomycota</taxon>
        <taxon>Pezizomycotina</taxon>
        <taxon>Eurotiomycetes</taxon>
        <taxon>Chaetothyriomycetidae</taxon>
        <taxon>Chaetothyriales</taxon>
        <taxon>Trichomeriaceae</taxon>
        <taxon>Knufia</taxon>
    </lineage>
</organism>
<gene>
    <name evidence="4" type="primary">ZTA1_1</name>
    <name evidence="4" type="ORF">H2204_001464</name>
</gene>